<dbReference type="GO" id="GO:0004190">
    <property type="term" value="F:aspartic-type endopeptidase activity"/>
    <property type="evidence" value="ECO:0007669"/>
    <property type="project" value="UniProtKB-KW"/>
</dbReference>
<protein>
    <submittedName>
        <fullName evidence="7">Acid protease</fullName>
    </submittedName>
</protein>
<feature type="chain" id="PRO_5013702375" evidence="5">
    <location>
        <begin position="19"/>
        <end position="417"/>
    </location>
</feature>
<feature type="active site" evidence="3">
    <location>
        <position position="307"/>
    </location>
</feature>
<sequence length="417" mass="43708">MFCKASLLTVALALAASAIPIADDTGIRIPLKKRSSLTRPDGSFDREAALRQQVKVQNKHRLNLMKIDQNIGLKNYNPTAHIPPPATVPSSSANVTRRQSVSLTDQESNAEWTGTISIGTPGQDFVIDFDTGSSDLWVPSSSCSGCEAQHSYNPNSSSTSKEQSGTFQIQYGDGSTASGPIYTDSVSVAGVSVTGQYLSAVTSESGDLVGGPNDGLMGMAFPAISQLGHNPYFWTAIDQKAVSSGVFGFKLSSSGAELYLGGTDSSLYSGDIEYHDLASSAGYWQIGGASALVNGKTVVSNFETIIDSGTSLMYGPPDAVKTFYAAIDGAQEVQSGTYSIPCDSVPTVAFTWGGKTWEISPDDFNLGTLSDGSCQAALGGQDLGFGDNVWLLGDTLMMNVYTAFSVDNNAVGFAALS</sequence>
<dbReference type="GO" id="GO:0006508">
    <property type="term" value="P:proteolysis"/>
    <property type="evidence" value="ECO:0007669"/>
    <property type="project" value="UniProtKB-KW"/>
</dbReference>
<gene>
    <name evidence="7" type="ORF">WOLCODRAFT_128956</name>
</gene>
<dbReference type="InterPro" id="IPR001969">
    <property type="entry name" value="Aspartic_peptidase_AS"/>
</dbReference>
<dbReference type="AlphaFoldDB" id="A0A2H3J9W9"/>
<evidence type="ECO:0000256" key="2">
    <source>
        <dbReference type="ARBA" id="ARBA00022750"/>
    </source>
</evidence>
<organism evidence="7 8">
    <name type="scientific">Wolfiporia cocos (strain MD-104)</name>
    <name type="common">Brown rot fungus</name>
    <dbReference type="NCBI Taxonomy" id="742152"/>
    <lineage>
        <taxon>Eukaryota</taxon>
        <taxon>Fungi</taxon>
        <taxon>Dikarya</taxon>
        <taxon>Basidiomycota</taxon>
        <taxon>Agaricomycotina</taxon>
        <taxon>Agaricomycetes</taxon>
        <taxon>Polyporales</taxon>
        <taxon>Phaeolaceae</taxon>
        <taxon>Wolfiporia</taxon>
    </lineage>
</organism>
<dbReference type="Proteomes" id="UP000218811">
    <property type="component" value="Unassembled WGS sequence"/>
</dbReference>
<feature type="active site" evidence="3">
    <location>
        <position position="130"/>
    </location>
</feature>
<dbReference type="SUPFAM" id="SSF50630">
    <property type="entry name" value="Acid proteases"/>
    <property type="match status" value="1"/>
</dbReference>
<evidence type="ECO:0000256" key="5">
    <source>
        <dbReference type="SAM" id="SignalP"/>
    </source>
</evidence>
<evidence type="ECO:0000256" key="4">
    <source>
        <dbReference type="RuleBase" id="RU000454"/>
    </source>
</evidence>
<evidence type="ECO:0000256" key="3">
    <source>
        <dbReference type="PIRSR" id="PIRSR601461-1"/>
    </source>
</evidence>
<evidence type="ECO:0000313" key="8">
    <source>
        <dbReference type="Proteomes" id="UP000218811"/>
    </source>
</evidence>
<dbReference type="PANTHER" id="PTHR47966">
    <property type="entry name" value="BETA-SITE APP-CLEAVING ENZYME, ISOFORM A-RELATED"/>
    <property type="match status" value="1"/>
</dbReference>
<name>A0A2H3J9W9_WOLCO</name>
<dbReference type="InterPro" id="IPR034164">
    <property type="entry name" value="Pepsin-like_dom"/>
</dbReference>
<dbReference type="PRINTS" id="PR00792">
    <property type="entry name" value="PEPSIN"/>
</dbReference>
<reference evidence="7 8" key="1">
    <citation type="journal article" date="2012" name="Science">
        <title>The Paleozoic origin of enzymatic lignin decomposition reconstructed from 31 fungal genomes.</title>
        <authorList>
            <person name="Floudas D."/>
            <person name="Binder M."/>
            <person name="Riley R."/>
            <person name="Barry K."/>
            <person name="Blanchette R.A."/>
            <person name="Henrissat B."/>
            <person name="Martinez A.T."/>
            <person name="Otillar R."/>
            <person name="Spatafora J.W."/>
            <person name="Yadav J.S."/>
            <person name="Aerts A."/>
            <person name="Benoit I."/>
            <person name="Boyd A."/>
            <person name="Carlson A."/>
            <person name="Copeland A."/>
            <person name="Coutinho P.M."/>
            <person name="de Vries R.P."/>
            <person name="Ferreira P."/>
            <person name="Findley K."/>
            <person name="Foster B."/>
            <person name="Gaskell J."/>
            <person name="Glotzer D."/>
            <person name="Gorecki P."/>
            <person name="Heitman J."/>
            <person name="Hesse C."/>
            <person name="Hori C."/>
            <person name="Igarashi K."/>
            <person name="Jurgens J.A."/>
            <person name="Kallen N."/>
            <person name="Kersten P."/>
            <person name="Kohler A."/>
            <person name="Kuees U."/>
            <person name="Kumar T.K.A."/>
            <person name="Kuo A."/>
            <person name="LaButti K."/>
            <person name="Larrondo L.F."/>
            <person name="Lindquist E."/>
            <person name="Ling A."/>
            <person name="Lombard V."/>
            <person name="Lucas S."/>
            <person name="Lundell T."/>
            <person name="Martin R."/>
            <person name="McLaughlin D.J."/>
            <person name="Morgenstern I."/>
            <person name="Morin E."/>
            <person name="Murat C."/>
            <person name="Nagy L.G."/>
            <person name="Nolan M."/>
            <person name="Ohm R.A."/>
            <person name="Patyshakuliyeva A."/>
            <person name="Rokas A."/>
            <person name="Ruiz-Duenas F.J."/>
            <person name="Sabat G."/>
            <person name="Salamov A."/>
            <person name="Samejima M."/>
            <person name="Schmutz J."/>
            <person name="Slot J.C."/>
            <person name="St John F."/>
            <person name="Stenlid J."/>
            <person name="Sun H."/>
            <person name="Sun S."/>
            <person name="Syed K."/>
            <person name="Tsang A."/>
            <person name="Wiebenga A."/>
            <person name="Young D."/>
            <person name="Pisabarro A."/>
            <person name="Eastwood D.C."/>
            <person name="Martin F."/>
            <person name="Cullen D."/>
            <person name="Grigoriev I.V."/>
            <person name="Hibbett D.S."/>
        </authorList>
    </citation>
    <scope>NUCLEOTIDE SEQUENCE [LARGE SCALE GENOMIC DNA]</scope>
    <source>
        <strain evidence="7 8">MD-104</strain>
    </source>
</reference>
<dbReference type="InterPro" id="IPR001461">
    <property type="entry name" value="Aspartic_peptidase_A1"/>
</dbReference>
<keyword evidence="2 4" id="KW-0064">Aspartyl protease</keyword>
<dbReference type="InterPro" id="IPR021109">
    <property type="entry name" value="Peptidase_aspartic_dom_sf"/>
</dbReference>
<comment type="similarity">
    <text evidence="1 4">Belongs to the peptidase A1 family.</text>
</comment>
<dbReference type="EMBL" id="KB467954">
    <property type="protein sequence ID" value="PCH39030.1"/>
    <property type="molecule type" value="Genomic_DNA"/>
</dbReference>
<dbReference type="OMA" id="LSECHTR"/>
<keyword evidence="4" id="KW-0378">Hydrolase</keyword>
<dbReference type="STRING" id="742152.A0A2H3J9W9"/>
<keyword evidence="4 7" id="KW-0645">Protease</keyword>
<evidence type="ECO:0000256" key="1">
    <source>
        <dbReference type="ARBA" id="ARBA00007447"/>
    </source>
</evidence>
<evidence type="ECO:0000259" key="6">
    <source>
        <dbReference type="PROSITE" id="PS51767"/>
    </source>
</evidence>
<dbReference type="Pfam" id="PF00026">
    <property type="entry name" value="Asp"/>
    <property type="match status" value="1"/>
</dbReference>
<dbReference type="CDD" id="cd05471">
    <property type="entry name" value="pepsin_like"/>
    <property type="match status" value="1"/>
</dbReference>
<feature type="domain" description="Peptidase A1" evidence="6">
    <location>
        <begin position="112"/>
        <end position="414"/>
    </location>
</feature>
<dbReference type="InterPro" id="IPR033121">
    <property type="entry name" value="PEPTIDASE_A1"/>
</dbReference>
<evidence type="ECO:0000313" key="7">
    <source>
        <dbReference type="EMBL" id="PCH39030.1"/>
    </source>
</evidence>
<accession>A0A2H3J9W9</accession>
<dbReference type="FunFam" id="2.40.70.10:FF:000008">
    <property type="entry name" value="Cathepsin D"/>
    <property type="match status" value="1"/>
</dbReference>
<dbReference type="PANTHER" id="PTHR47966:SF51">
    <property type="entry name" value="BETA-SITE APP-CLEAVING ENZYME, ISOFORM A-RELATED"/>
    <property type="match status" value="1"/>
</dbReference>
<dbReference type="Gene3D" id="2.40.70.10">
    <property type="entry name" value="Acid Proteases"/>
    <property type="match status" value="2"/>
</dbReference>
<dbReference type="PROSITE" id="PS00141">
    <property type="entry name" value="ASP_PROTEASE"/>
    <property type="match status" value="1"/>
</dbReference>
<dbReference type="PROSITE" id="PS51767">
    <property type="entry name" value="PEPTIDASE_A1"/>
    <property type="match status" value="1"/>
</dbReference>
<proteinExistence type="inferred from homology"/>
<feature type="signal peptide" evidence="5">
    <location>
        <begin position="1"/>
        <end position="18"/>
    </location>
</feature>
<keyword evidence="5" id="KW-0732">Signal</keyword>
<dbReference type="OrthoDB" id="15189at2759"/>
<keyword evidence="8" id="KW-1185">Reference proteome</keyword>